<proteinExistence type="predicted"/>
<dbReference type="KEGG" id="blin:BLSMQ_2861"/>
<dbReference type="EMBL" id="CP017150">
    <property type="protein sequence ID" value="AOP54567.1"/>
    <property type="molecule type" value="Genomic_DNA"/>
</dbReference>
<protein>
    <recommendedName>
        <fullName evidence="3">Helix-turn-helix domain-containing protein</fullName>
    </recommendedName>
</protein>
<sequence length="70" mass="7943">MRPAEAKYGQSRAPNQWKRWNREDAVVAYTRTDLTIAERAEALGRSVSSIEKCLRKYGMVTTDGTAPRRA</sequence>
<evidence type="ECO:0000313" key="2">
    <source>
        <dbReference type="Proteomes" id="UP000094793"/>
    </source>
</evidence>
<evidence type="ECO:0008006" key="3">
    <source>
        <dbReference type="Google" id="ProtNLM"/>
    </source>
</evidence>
<evidence type="ECO:0000313" key="1">
    <source>
        <dbReference type="EMBL" id="AOP54567.1"/>
    </source>
</evidence>
<accession>A0A1D7W684</accession>
<gene>
    <name evidence="1" type="ORF">BLSMQ_2861</name>
</gene>
<name>A0A1D7W684_BREAU</name>
<dbReference type="Proteomes" id="UP000094793">
    <property type="component" value="Chromosome"/>
</dbReference>
<reference evidence="2" key="1">
    <citation type="submission" date="2016-09" db="EMBL/GenBank/DDBJ databases">
        <title>Complete Genome Sequence of Brevibacterium linens SMQ-1335.</title>
        <authorList>
            <person name="de Melo A.G."/>
            <person name="Labrie S.J."/>
            <person name="Dumaresq J."/>
            <person name="Roberts R.J."/>
            <person name="Tremblay D.M."/>
            <person name="Moineau S."/>
        </authorList>
    </citation>
    <scope>NUCLEOTIDE SEQUENCE [LARGE SCALE GENOMIC DNA]</scope>
    <source>
        <strain evidence="2">SMQ-1335</strain>
    </source>
</reference>
<dbReference type="AlphaFoldDB" id="A0A1D7W684"/>
<dbReference type="OrthoDB" id="4219136at2"/>
<organism evidence="1 2">
    <name type="scientific">Brevibacterium aurantiacum</name>
    <dbReference type="NCBI Taxonomy" id="273384"/>
    <lineage>
        <taxon>Bacteria</taxon>
        <taxon>Bacillati</taxon>
        <taxon>Actinomycetota</taxon>
        <taxon>Actinomycetes</taxon>
        <taxon>Micrococcales</taxon>
        <taxon>Brevibacteriaceae</taxon>
        <taxon>Brevibacterium</taxon>
    </lineage>
</organism>